<feature type="transmembrane region" description="Helical" evidence="7">
    <location>
        <begin position="122"/>
        <end position="139"/>
    </location>
</feature>
<dbReference type="PROSITE" id="PS50850">
    <property type="entry name" value="MFS"/>
    <property type="match status" value="1"/>
</dbReference>
<keyword evidence="2" id="KW-1003">Cell membrane</keyword>
<gene>
    <name evidence="9" type="ORF">SAMN04489717_4142</name>
</gene>
<feature type="transmembrane region" description="Helical" evidence="7">
    <location>
        <begin position="185"/>
        <end position="205"/>
    </location>
</feature>
<comment type="subcellular location">
    <subcellularLocation>
        <location evidence="1">Cell membrane</location>
        <topology evidence="1">Multi-pass membrane protein</topology>
    </subcellularLocation>
</comment>
<protein>
    <submittedName>
        <fullName evidence="9">Predicted arabinose efflux permease, MFS family</fullName>
    </submittedName>
</protein>
<dbReference type="EMBL" id="LT629732">
    <property type="protein sequence ID" value="SDS86278.1"/>
    <property type="molecule type" value="Genomic_DNA"/>
</dbReference>
<dbReference type="InterPro" id="IPR020846">
    <property type="entry name" value="MFS_dom"/>
</dbReference>
<evidence type="ECO:0000256" key="4">
    <source>
        <dbReference type="ARBA" id="ARBA00022989"/>
    </source>
</evidence>
<feature type="transmembrane region" description="Helical" evidence="7">
    <location>
        <begin position="362"/>
        <end position="382"/>
    </location>
</feature>
<feature type="transmembrane region" description="Helical" evidence="7">
    <location>
        <begin position="28"/>
        <end position="51"/>
    </location>
</feature>
<feature type="transmembrane region" description="Helical" evidence="7">
    <location>
        <begin position="241"/>
        <end position="261"/>
    </location>
</feature>
<dbReference type="GO" id="GO:0005886">
    <property type="term" value="C:plasma membrane"/>
    <property type="evidence" value="ECO:0007669"/>
    <property type="project" value="UniProtKB-SubCell"/>
</dbReference>
<name>A0A1H1VMZ5_9ACTN</name>
<evidence type="ECO:0000313" key="10">
    <source>
        <dbReference type="Proteomes" id="UP000198983"/>
    </source>
</evidence>
<feature type="domain" description="Major facilitator superfamily (MFS) profile" evidence="8">
    <location>
        <begin position="29"/>
        <end position="415"/>
    </location>
</feature>
<reference evidence="9 10" key="1">
    <citation type="submission" date="2016-10" db="EMBL/GenBank/DDBJ databases">
        <authorList>
            <person name="de Groot N.N."/>
        </authorList>
    </citation>
    <scope>NUCLEOTIDE SEQUENCE [LARGE SCALE GENOMIC DNA]</scope>
    <source>
        <strain evidence="9 10">DSM 22024</strain>
    </source>
</reference>
<keyword evidence="3 7" id="KW-0812">Transmembrane</keyword>
<dbReference type="STRING" id="117157.SAMN04489717_4142"/>
<dbReference type="InterPro" id="IPR050189">
    <property type="entry name" value="MFS_Efflux_Transporters"/>
</dbReference>
<dbReference type="Proteomes" id="UP000198983">
    <property type="component" value="Chromosome I"/>
</dbReference>
<feature type="transmembrane region" description="Helical" evidence="7">
    <location>
        <begin position="305"/>
        <end position="323"/>
    </location>
</feature>
<dbReference type="Gene3D" id="1.20.1250.20">
    <property type="entry name" value="MFS general substrate transporter like domains"/>
    <property type="match status" value="2"/>
</dbReference>
<evidence type="ECO:0000256" key="1">
    <source>
        <dbReference type="ARBA" id="ARBA00004651"/>
    </source>
</evidence>
<feature type="transmembrane region" description="Helical" evidence="7">
    <location>
        <begin position="160"/>
        <end position="179"/>
    </location>
</feature>
<keyword evidence="10" id="KW-1185">Reference proteome</keyword>
<evidence type="ECO:0000313" key="9">
    <source>
        <dbReference type="EMBL" id="SDS86278.1"/>
    </source>
</evidence>
<proteinExistence type="predicted"/>
<dbReference type="SUPFAM" id="SSF103473">
    <property type="entry name" value="MFS general substrate transporter"/>
    <property type="match status" value="1"/>
</dbReference>
<feature type="transmembrane region" description="Helical" evidence="7">
    <location>
        <begin position="388"/>
        <end position="408"/>
    </location>
</feature>
<evidence type="ECO:0000256" key="2">
    <source>
        <dbReference type="ARBA" id="ARBA00022475"/>
    </source>
</evidence>
<sequence>MRQPPMAGPATATATDHRRRSETGRTDGAIGLAAAGMSLIAVCYGLARFAYGLFVPTFRAEFHLGAATAGAVAAGSYAGYCVAIVVATAATSRWGARPVAVVAGACATAGTAVIAAAPGTLVLAFGVVLAGASTGLASPPMAEAVARSAPPSLEPRLQTVVNAGTGLGVLVSGPVALLFTASWRWAWAAFSAVALAVTLWVWLAVPRRARAAGSPAASAGTAYDSDRGEARPSPIRIPRGSWRLLAAAFSMGLASAATWTFGRDLVTTAGNSALTGVTMWIALGAAGLLGAFAGDLVTRMGPARCWTIGMLTLGVATAVLALAASSAVVAVTVGAAFGAVYIALSGLLLLWGTRVVPRRPVVGVGAAFLLLALGQAVGAPLLGAVADAVTLPGAFVVAAAAAVLGAGVRPRRLPG</sequence>
<dbReference type="PANTHER" id="PTHR43124:SF3">
    <property type="entry name" value="CHLORAMPHENICOL EFFLUX PUMP RV0191"/>
    <property type="match status" value="1"/>
</dbReference>
<accession>A0A1H1VMZ5</accession>
<dbReference type="AlphaFoldDB" id="A0A1H1VMZ5"/>
<dbReference type="InterPro" id="IPR036259">
    <property type="entry name" value="MFS_trans_sf"/>
</dbReference>
<dbReference type="GO" id="GO:0022857">
    <property type="term" value="F:transmembrane transporter activity"/>
    <property type="evidence" value="ECO:0007669"/>
    <property type="project" value="InterPro"/>
</dbReference>
<feature type="transmembrane region" description="Helical" evidence="7">
    <location>
        <begin position="99"/>
        <end position="116"/>
    </location>
</feature>
<feature type="transmembrane region" description="Helical" evidence="7">
    <location>
        <begin position="329"/>
        <end position="350"/>
    </location>
</feature>
<organism evidence="9 10">
    <name type="scientific">Actinopolymorpha singaporensis</name>
    <dbReference type="NCBI Taxonomy" id="117157"/>
    <lineage>
        <taxon>Bacteria</taxon>
        <taxon>Bacillati</taxon>
        <taxon>Actinomycetota</taxon>
        <taxon>Actinomycetes</taxon>
        <taxon>Propionibacteriales</taxon>
        <taxon>Actinopolymorphaceae</taxon>
        <taxon>Actinopolymorpha</taxon>
    </lineage>
</organism>
<evidence type="ECO:0000259" key="8">
    <source>
        <dbReference type="PROSITE" id="PS50850"/>
    </source>
</evidence>
<evidence type="ECO:0000256" key="6">
    <source>
        <dbReference type="SAM" id="MobiDB-lite"/>
    </source>
</evidence>
<dbReference type="RefSeq" id="WP_197681504.1">
    <property type="nucleotide sequence ID" value="NZ_LT629732.1"/>
</dbReference>
<evidence type="ECO:0000256" key="7">
    <source>
        <dbReference type="SAM" id="Phobius"/>
    </source>
</evidence>
<dbReference type="InterPro" id="IPR011701">
    <property type="entry name" value="MFS"/>
</dbReference>
<feature type="transmembrane region" description="Helical" evidence="7">
    <location>
        <begin position="273"/>
        <end position="293"/>
    </location>
</feature>
<dbReference type="Pfam" id="PF07690">
    <property type="entry name" value="MFS_1"/>
    <property type="match status" value="1"/>
</dbReference>
<keyword evidence="4 7" id="KW-1133">Transmembrane helix</keyword>
<dbReference type="PANTHER" id="PTHR43124">
    <property type="entry name" value="PURINE EFFLUX PUMP PBUE"/>
    <property type="match status" value="1"/>
</dbReference>
<keyword evidence="5 7" id="KW-0472">Membrane</keyword>
<evidence type="ECO:0000256" key="3">
    <source>
        <dbReference type="ARBA" id="ARBA00022692"/>
    </source>
</evidence>
<evidence type="ECO:0000256" key="5">
    <source>
        <dbReference type="ARBA" id="ARBA00023136"/>
    </source>
</evidence>
<feature type="transmembrane region" description="Helical" evidence="7">
    <location>
        <begin position="63"/>
        <end position="87"/>
    </location>
</feature>
<feature type="region of interest" description="Disordered" evidence="6">
    <location>
        <begin position="1"/>
        <end position="23"/>
    </location>
</feature>